<feature type="domain" description="C2H2-type" evidence="13">
    <location>
        <begin position="176"/>
        <end position="203"/>
    </location>
</feature>
<feature type="domain" description="C2H2-type" evidence="13">
    <location>
        <begin position="610"/>
        <end position="637"/>
    </location>
</feature>
<evidence type="ECO:0000256" key="12">
    <source>
        <dbReference type="SAM" id="MobiDB-lite"/>
    </source>
</evidence>
<dbReference type="PROSITE" id="PS50865">
    <property type="entry name" value="ZF_MYND_2"/>
    <property type="match status" value="1"/>
</dbReference>
<keyword evidence="16" id="KW-1185">Reference proteome</keyword>
<dbReference type="InterPro" id="IPR013087">
    <property type="entry name" value="Znf_C2H2_type"/>
</dbReference>
<keyword evidence="3" id="KW-0479">Metal-binding</keyword>
<proteinExistence type="inferred from homology"/>
<feature type="domain" description="C2H2-type" evidence="13">
    <location>
        <begin position="789"/>
        <end position="817"/>
    </location>
</feature>
<dbReference type="FunFam" id="3.30.160.60:FF:001049">
    <property type="entry name" value="zinc finger protein 319"/>
    <property type="match status" value="1"/>
</dbReference>
<evidence type="ECO:0000256" key="1">
    <source>
        <dbReference type="ARBA" id="ARBA00004123"/>
    </source>
</evidence>
<feature type="domain" description="C2H2-type" evidence="13">
    <location>
        <begin position="731"/>
        <end position="753"/>
    </location>
</feature>
<feature type="compositionally biased region" description="Basic and acidic residues" evidence="12">
    <location>
        <begin position="481"/>
        <end position="495"/>
    </location>
</feature>
<feature type="domain" description="C2H2-type" evidence="13">
    <location>
        <begin position="703"/>
        <end position="730"/>
    </location>
</feature>
<dbReference type="EMBL" id="CAKKLH010000331">
    <property type="protein sequence ID" value="CAH0112746.1"/>
    <property type="molecule type" value="Genomic_DNA"/>
</dbReference>
<dbReference type="InterPro" id="IPR036236">
    <property type="entry name" value="Znf_C2H2_sf"/>
</dbReference>
<feature type="region of interest" description="Disordered" evidence="12">
    <location>
        <begin position="436"/>
        <end position="455"/>
    </location>
</feature>
<dbReference type="FunFam" id="3.30.160.60:FF:001818">
    <property type="entry name" value="GDNF-inducible zinc finger protein 1 isoform X1"/>
    <property type="match status" value="1"/>
</dbReference>
<dbReference type="Pfam" id="PF00096">
    <property type="entry name" value="zf-C2H2"/>
    <property type="match status" value="12"/>
</dbReference>
<evidence type="ECO:0000256" key="2">
    <source>
        <dbReference type="ARBA" id="ARBA00006991"/>
    </source>
</evidence>
<evidence type="ECO:0000256" key="9">
    <source>
        <dbReference type="ARBA" id="ARBA00023163"/>
    </source>
</evidence>
<evidence type="ECO:0000256" key="8">
    <source>
        <dbReference type="ARBA" id="ARBA00023125"/>
    </source>
</evidence>
<feature type="compositionally biased region" description="Basic and acidic residues" evidence="12">
    <location>
        <begin position="445"/>
        <end position="455"/>
    </location>
</feature>
<feature type="domain" description="C2H2-type" evidence="13">
    <location>
        <begin position="582"/>
        <end position="609"/>
    </location>
</feature>
<feature type="domain" description="C2H2-type" evidence="13">
    <location>
        <begin position="334"/>
        <end position="362"/>
    </location>
</feature>
<evidence type="ECO:0000256" key="3">
    <source>
        <dbReference type="ARBA" id="ARBA00022723"/>
    </source>
</evidence>
<dbReference type="Pfam" id="PF14737">
    <property type="entry name" value="DUF4470"/>
    <property type="match status" value="1"/>
</dbReference>
<evidence type="ECO:0000259" key="13">
    <source>
        <dbReference type="PROSITE" id="PS50157"/>
    </source>
</evidence>
<feature type="domain" description="C2H2-type" evidence="13">
    <location>
        <begin position="1077"/>
        <end position="1104"/>
    </location>
</feature>
<feature type="domain" description="C2H2-type" evidence="13">
    <location>
        <begin position="260"/>
        <end position="287"/>
    </location>
</feature>
<feature type="domain" description="C2H2-type" evidence="13">
    <location>
        <begin position="983"/>
        <end position="1010"/>
    </location>
</feature>
<name>A0A8J2WV29_9CRUS</name>
<dbReference type="FunFam" id="3.30.160.60:FF:000145">
    <property type="entry name" value="Zinc finger protein 574"/>
    <property type="match status" value="1"/>
</dbReference>
<evidence type="ECO:0000256" key="7">
    <source>
        <dbReference type="ARBA" id="ARBA00023015"/>
    </source>
</evidence>
<keyword evidence="8" id="KW-0238">DNA-binding</keyword>
<comment type="subcellular location">
    <subcellularLocation>
        <location evidence="1">Nucleus</location>
    </subcellularLocation>
</comment>
<dbReference type="InterPro" id="IPR027974">
    <property type="entry name" value="DUF4470"/>
</dbReference>
<feature type="domain" description="C2H2-type" evidence="13">
    <location>
        <begin position="398"/>
        <end position="421"/>
    </location>
</feature>
<dbReference type="PANTHER" id="PTHR10237:SF1">
    <property type="entry name" value="DEFORMED EPIDERMAL AUTOREGULATORY FACTOR 1 HOMOLOG"/>
    <property type="match status" value="1"/>
</dbReference>
<dbReference type="SMART" id="SM00355">
    <property type="entry name" value="ZnF_C2H2"/>
    <property type="match status" value="23"/>
</dbReference>
<dbReference type="SUPFAM" id="SSF57667">
    <property type="entry name" value="beta-beta-alpha zinc fingers"/>
    <property type="match status" value="11"/>
</dbReference>
<feature type="domain" description="C2H2-type" evidence="13">
    <location>
        <begin position="118"/>
        <end position="145"/>
    </location>
</feature>
<evidence type="ECO:0000313" key="15">
    <source>
        <dbReference type="EMBL" id="CAH0112746.1"/>
    </source>
</evidence>
<dbReference type="GO" id="GO:0008270">
    <property type="term" value="F:zinc ion binding"/>
    <property type="evidence" value="ECO:0007669"/>
    <property type="project" value="UniProtKB-KW"/>
</dbReference>
<dbReference type="OrthoDB" id="6077919at2759"/>
<dbReference type="Gene3D" id="6.10.140.2220">
    <property type="match status" value="1"/>
</dbReference>
<keyword evidence="6" id="KW-0862">Zinc</keyword>
<accession>A0A8J2WV29</accession>
<dbReference type="GO" id="GO:0000981">
    <property type="term" value="F:DNA-binding transcription factor activity, RNA polymerase II-specific"/>
    <property type="evidence" value="ECO:0007669"/>
    <property type="project" value="TreeGrafter"/>
</dbReference>
<gene>
    <name evidence="15" type="ORF">DGAL_LOCUS16524</name>
</gene>
<feature type="domain" description="C2H2-type" evidence="13">
    <location>
        <begin position="363"/>
        <end position="386"/>
    </location>
</feature>
<keyword evidence="9" id="KW-0804">Transcription</keyword>
<comment type="similarity">
    <text evidence="2">Belongs to the krueppel C2H2-type zinc-finger protein family.</text>
</comment>
<evidence type="ECO:0000256" key="10">
    <source>
        <dbReference type="ARBA" id="ARBA00023242"/>
    </source>
</evidence>
<keyword evidence="10" id="KW-0539">Nucleus</keyword>
<dbReference type="PROSITE" id="PS00028">
    <property type="entry name" value="ZINC_FINGER_C2H2_1"/>
    <property type="match status" value="18"/>
</dbReference>
<dbReference type="SUPFAM" id="SSF144232">
    <property type="entry name" value="HIT/MYND zinc finger-like"/>
    <property type="match status" value="1"/>
</dbReference>
<dbReference type="FunFam" id="3.30.160.60:FF:001506">
    <property type="entry name" value="Zinc finger protein"/>
    <property type="match status" value="1"/>
</dbReference>
<evidence type="ECO:0000256" key="11">
    <source>
        <dbReference type="PROSITE-ProRule" id="PRU00134"/>
    </source>
</evidence>
<feature type="domain" description="C2H2-type" evidence="13">
    <location>
        <begin position="761"/>
        <end position="788"/>
    </location>
</feature>
<evidence type="ECO:0008006" key="17">
    <source>
        <dbReference type="Google" id="ProtNLM"/>
    </source>
</evidence>
<dbReference type="InterPro" id="IPR024119">
    <property type="entry name" value="TF_DEAF-1"/>
</dbReference>
<dbReference type="InterPro" id="IPR002893">
    <property type="entry name" value="Znf_MYND"/>
</dbReference>
<keyword evidence="5 11" id="KW-0863">Zinc-finger</keyword>
<reference evidence="15" key="1">
    <citation type="submission" date="2021-11" db="EMBL/GenBank/DDBJ databases">
        <authorList>
            <person name="Schell T."/>
        </authorList>
    </citation>
    <scope>NUCLEOTIDE SEQUENCE</scope>
    <source>
        <strain evidence="15">M5</strain>
    </source>
</reference>
<dbReference type="Pfam" id="PF01753">
    <property type="entry name" value="zf-MYND"/>
    <property type="match status" value="1"/>
</dbReference>
<dbReference type="Pfam" id="PF13912">
    <property type="entry name" value="zf-C2H2_6"/>
    <property type="match status" value="2"/>
</dbReference>
<organism evidence="15 16">
    <name type="scientific">Daphnia galeata</name>
    <dbReference type="NCBI Taxonomy" id="27404"/>
    <lineage>
        <taxon>Eukaryota</taxon>
        <taxon>Metazoa</taxon>
        <taxon>Ecdysozoa</taxon>
        <taxon>Arthropoda</taxon>
        <taxon>Crustacea</taxon>
        <taxon>Branchiopoda</taxon>
        <taxon>Diplostraca</taxon>
        <taxon>Cladocera</taxon>
        <taxon>Anomopoda</taxon>
        <taxon>Daphniidae</taxon>
        <taxon>Daphnia</taxon>
    </lineage>
</organism>
<dbReference type="GO" id="GO:0005634">
    <property type="term" value="C:nucleus"/>
    <property type="evidence" value="ECO:0007669"/>
    <property type="project" value="UniProtKB-SubCell"/>
</dbReference>
<dbReference type="PANTHER" id="PTHR10237">
    <property type="entry name" value="DEFORMED EPIDERMAL AUTOREGULATORY FACTOR 1 HOMOLOG SUPPRESSIN"/>
    <property type="match status" value="1"/>
</dbReference>
<keyword evidence="7" id="KW-0805">Transcription regulation</keyword>
<evidence type="ECO:0000259" key="14">
    <source>
        <dbReference type="PROSITE" id="PS50865"/>
    </source>
</evidence>
<feature type="region of interest" description="Disordered" evidence="12">
    <location>
        <begin position="473"/>
        <end position="495"/>
    </location>
</feature>
<feature type="domain" description="C2H2-type" evidence="13">
    <location>
        <begin position="1105"/>
        <end position="1132"/>
    </location>
</feature>
<dbReference type="FunFam" id="3.30.160.60:FF:000446">
    <property type="entry name" value="Zinc finger protein"/>
    <property type="match status" value="1"/>
</dbReference>
<feature type="domain" description="C2H2-type" evidence="13">
    <location>
        <begin position="204"/>
        <end position="232"/>
    </location>
</feature>
<feature type="domain" description="C2H2-type" evidence="13">
    <location>
        <begin position="306"/>
        <end position="333"/>
    </location>
</feature>
<protein>
    <recommendedName>
        <fullName evidence="17">Zinc finger protein</fullName>
    </recommendedName>
</protein>
<evidence type="ECO:0000256" key="6">
    <source>
        <dbReference type="ARBA" id="ARBA00022833"/>
    </source>
</evidence>
<feature type="domain" description="C2H2-type" evidence="13">
    <location>
        <begin position="146"/>
        <end position="175"/>
    </location>
</feature>
<dbReference type="PROSITE" id="PS50157">
    <property type="entry name" value="ZINC_FINGER_C2H2_2"/>
    <property type="match status" value="22"/>
</dbReference>
<feature type="domain" description="C2H2-type" evidence="13">
    <location>
        <begin position="554"/>
        <end position="581"/>
    </location>
</feature>
<feature type="domain" description="C2H2-type" evidence="13">
    <location>
        <begin position="1146"/>
        <end position="1173"/>
    </location>
</feature>
<dbReference type="FunFam" id="3.30.160.60:FF:000448">
    <property type="entry name" value="RE1-silencing transcription factor A"/>
    <property type="match status" value="1"/>
</dbReference>
<dbReference type="Gene3D" id="3.30.160.60">
    <property type="entry name" value="Classic Zinc Finger"/>
    <property type="match status" value="14"/>
</dbReference>
<evidence type="ECO:0000256" key="5">
    <source>
        <dbReference type="ARBA" id="ARBA00022771"/>
    </source>
</evidence>
<feature type="domain" description="MYND-type" evidence="14">
    <location>
        <begin position="2383"/>
        <end position="2421"/>
    </location>
</feature>
<keyword evidence="4" id="KW-0677">Repeat</keyword>
<feature type="domain" description="C2H2-type" evidence="13">
    <location>
        <begin position="526"/>
        <end position="553"/>
    </location>
</feature>
<evidence type="ECO:0000256" key="4">
    <source>
        <dbReference type="ARBA" id="ARBA00022737"/>
    </source>
</evidence>
<dbReference type="GO" id="GO:0003677">
    <property type="term" value="F:DNA binding"/>
    <property type="evidence" value="ECO:0007669"/>
    <property type="project" value="UniProtKB-KW"/>
</dbReference>
<comment type="caution">
    <text evidence="15">The sequence shown here is derived from an EMBL/GenBank/DDBJ whole genome shotgun (WGS) entry which is preliminary data.</text>
</comment>
<sequence>MELPTHECDGTNQVAFNFVLSDSLGGNELLDGENAVPIMFPPDFDINKLWKNGNGVQVLFIDSSQVGIVSENCATIITSSPLPNEIDGSDHPDLTEAEVSRNLSDSFHLETSVANDLLSCSDCDATFKKNADYKRHQLQHLDKKPHQCTYPSCNLSFNVEKNLKLHMALHKHNTSSQCPECDKKFSRLASLKAHISLHIEEDTLTCQQCDNEFETMRALRHHIEEEHQLNKTAPLTLAELNRSFKGSANHGETDAVKKIFPCKQCHVNFNTMKALKEHSRHHQKVNSILSCKKKSKNNKIVGKLRFKCSHCPMEFDKPSLCARHERVHTGERPYKCDQCSRGFSQKNSLVSHQKAIHGREKPYQCTLCPYASSQKGNLRAHVRRLHLLANNEQQGDVHRCDDCSAVFRNVSSLTSHMSKFHCDGIQTTLTLSHVQNSDSAPSLHDNNESASRDDLSHKNDILQKALERIGLPVSDGDVENSDQRNDEQDKTKDRSVCTTTLVDRANPTKLVQYVVEYRMEGSVRFLLCTHCPKRFKKPLDLVRHLRIHNSIMPYKCAICYKSFRLKSTLMSHLNSHNGTKAFECSVCKKKLASQASLVLHQRLHNGQRPYCCQFCGKQFRHRNYFKIHLQSHQRSAKNETKASVTSEEPPMVNDRLITGRNTSVTLAEPLELTESGILPRLPVNAQLFSRSEEKNGSRPVRPFKCLKCGAAFKKSAHLNQHIQTHSGLKPFNCNICLRNFVSKWVLKAHHLTHERISAPNFQCSECNRSFTTRGTLNRHKASHSDSRPFLCPYCQKSFKTYSVCKKHQEAQSFSDMPQVSIDAETLENSTTLPSISEPPAETNWDLLNYEPNNMPTDTSTTQPNDESSLIETREVTDVLSLPCTTSALNDTSSFGPMQLGMEFDGEEASDVTDAQAHSDLPTIYDSQVLSQSFTFQETELLTASQVDDSNREDTKCLSCGREFKRASHLKTHLRSNCGGNKAYICPICTKSFSNVQSLTAHQKSHANPDPVHCVCDSCGLKFPSFQLYLRHAEDGCTHTNGLETSFKDQDSTIFTNVSSTQEGGLPIVVEKTSKSLKECSECKKSFKKQSDLVRHMRTHTGERPFSCSVCDKSFTLKSTLTAHLRTHSVDGNKTISCNFCEGDKPFKCPECHLSFRTTGHRQSHLKSHRKAAQADGKAGSVRTVSAAPNKRRLKANKSIKQRISNGDMDTGTHMTKVIAITSDLSNQHNSLSDQTGSLANLTVKFHVDEAGNVQLPTLDSNTLLDLSELFLTQTDGQVQGITLTQEMNLSHLLNVGESNRDELSKNLMNSESGLRLLAGNHEGTMLVSSSHVVGQHQSEVEESADHAILLEAVDPVVILGASNEKSPERVSVITTSRNRNFQNRLGFVKKMITAVRCCESSSKEYIPFGNSRVRDVFKDFNFGENISEDNEVTKVLLLGCGDLRNTFQAMTTKNPRNLEIHLNDFHPSVLARNVIILKIISSPDFNFDDDEDFGFLWDVWFVIDWSDKTRNRFLLVLKELIDEILPVNISIPNNSHLKKLKNLWNDWYLVLSWNETDSKSLLKKVCEQRDQCLLIWWETYNPGYLQKKAKLENTDLLTSSANELADQFVSREGIIGLTPCVKKKIYNEVLNCYREGSCRLQHNVKPVCANPTFLEPQTNDCEVSYLTPFEGYLPMAKSELLTSGERIITQSCSEMLKNLMLSYRKRIQTVSIVFHLEEAVEFCYLDTNKFDVIDCSNFVDDIGLANLLLACCQRLSNNPNAILYTEIITDKHHSANNIVETSLCAPLSMIPTIYGLRLADHVELRDSAVDYLRCNSRQRGRPVNLCWQRVPPFQNIKLVPSPVLNECLTKLAKLCHLTDQEVNEFSETRSFGNEFYTPQTFSCILDSMIQRLGHTCYLTDIRQFDVTPQFNLAIRTLEDWKNGKKMQKFSAGVQSILESTVLENRAALLRLAFVPKHSLFYHRKLSIPDVHFIDNLHLEFEDTPNGMKVETVSFLLSLDHGLDETYEAIIVNVWNGLTLFILDSIESMRVEEYNLPYPIGQSKSSQLPLNKEMPMIVKSCIESEDQYILEISIECNGNVSGLKVTTNEKAPCESCHDITVSLNQPSQIKPLAISFPFPILATNVQATLHRKSRHIDLVLKKSLQEPWPCEFHTSLTSKWIIDDLVPWENSPSNRIFNTIEHHLASQFSSLEEMDAKKSLNLNQCSALLSLRSNLVTMMTIKDVEYVSYGRNNERYLLKLHYPLLTSPKGCPILLITALDDNQAKNITKRKTPKNVPIIKEFADHTMNYNKVFPFGPLGFKEQLELNAETEEEFHLFRFLLRLNSTRIEPSKWQKKSVPLGGSSPWLATFLSPLYQDLPTFVSPDNMCFTCIESVDYSDNEKCCATCKKTPEKLKCCSRCRSTVYCSVECQRSHWPTHKLECKKLYLRIRLDWSQVSTTSKFSSNGGLLQVN</sequence>
<dbReference type="Proteomes" id="UP000789390">
    <property type="component" value="Unassembled WGS sequence"/>
</dbReference>
<feature type="domain" description="C2H2-type" evidence="13">
    <location>
        <begin position="954"/>
        <end position="981"/>
    </location>
</feature>
<evidence type="ECO:0000313" key="16">
    <source>
        <dbReference type="Proteomes" id="UP000789390"/>
    </source>
</evidence>